<dbReference type="AlphaFoldDB" id="A0AAW2RUC7"/>
<proteinExistence type="predicted"/>
<name>A0AAW2RUC7_SESRA</name>
<protein>
    <submittedName>
        <fullName evidence="1">Uncharacterized protein</fullName>
    </submittedName>
</protein>
<accession>A0AAW2RUC7</accession>
<reference evidence="1" key="1">
    <citation type="submission" date="2020-06" db="EMBL/GenBank/DDBJ databases">
        <authorList>
            <person name="Li T."/>
            <person name="Hu X."/>
            <person name="Zhang T."/>
            <person name="Song X."/>
            <person name="Zhang H."/>
            <person name="Dai N."/>
            <person name="Sheng W."/>
            <person name="Hou X."/>
            <person name="Wei L."/>
        </authorList>
    </citation>
    <scope>NUCLEOTIDE SEQUENCE</scope>
    <source>
        <strain evidence="1">G02</strain>
        <tissue evidence="1">Leaf</tissue>
    </source>
</reference>
<organism evidence="1">
    <name type="scientific">Sesamum radiatum</name>
    <name type="common">Black benniseed</name>
    <dbReference type="NCBI Taxonomy" id="300843"/>
    <lineage>
        <taxon>Eukaryota</taxon>
        <taxon>Viridiplantae</taxon>
        <taxon>Streptophyta</taxon>
        <taxon>Embryophyta</taxon>
        <taxon>Tracheophyta</taxon>
        <taxon>Spermatophyta</taxon>
        <taxon>Magnoliopsida</taxon>
        <taxon>eudicotyledons</taxon>
        <taxon>Gunneridae</taxon>
        <taxon>Pentapetalae</taxon>
        <taxon>asterids</taxon>
        <taxon>lamiids</taxon>
        <taxon>Lamiales</taxon>
        <taxon>Pedaliaceae</taxon>
        <taxon>Sesamum</taxon>
    </lineage>
</organism>
<comment type="caution">
    <text evidence="1">The sequence shown here is derived from an EMBL/GenBank/DDBJ whole genome shotgun (WGS) entry which is preliminary data.</text>
</comment>
<reference evidence="1" key="2">
    <citation type="journal article" date="2024" name="Plant">
        <title>Genomic evolution and insights into agronomic trait innovations of Sesamum species.</title>
        <authorList>
            <person name="Miao H."/>
            <person name="Wang L."/>
            <person name="Qu L."/>
            <person name="Liu H."/>
            <person name="Sun Y."/>
            <person name="Le M."/>
            <person name="Wang Q."/>
            <person name="Wei S."/>
            <person name="Zheng Y."/>
            <person name="Lin W."/>
            <person name="Duan Y."/>
            <person name="Cao H."/>
            <person name="Xiong S."/>
            <person name="Wang X."/>
            <person name="Wei L."/>
            <person name="Li C."/>
            <person name="Ma Q."/>
            <person name="Ju M."/>
            <person name="Zhao R."/>
            <person name="Li G."/>
            <person name="Mu C."/>
            <person name="Tian Q."/>
            <person name="Mei H."/>
            <person name="Zhang T."/>
            <person name="Gao T."/>
            <person name="Zhang H."/>
        </authorList>
    </citation>
    <scope>NUCLEOTIDE SEQUENCE</scope>
    <source>
        <strain evidence="1">G02</strain>
    </source>
</reference>
<feature type="non-terminal residue" evidence="1">
    <location>
        <position position="63"/>
    </location>
</feature>
<evidence type="ECO:0000313" key="1">
    <source>
        <dbReference type="EMBL" id="KAL0383856.1"/>
    </source>
</evidence>
<sequence length="63" mass="7083">MAEAPLQHPALPMSQQLRCLFAISPRRFHMIHLLDSSLTMAPLLPDPVLMEGYPKSLLSLPLF</sequence>
<gene>
    <name evidence="1" type="ORF">Sradi_2779900</name>
</gene>
<dbReference type="EMBL" id="JACGWJ010000012">
    <property type="protein sequence ID" value="KAL0383856.1"/>
    <property type="molecule type" value="Genomic_DNA"/>
</dbReference>